<feature type="compositionally biased region" description="Basic and acidic residues" evidence="2">
    <location>
        <begin position="813"/>
        <end position="823"/>
    </location>
</feature>
<dbReference type="Proteomes" id="UP001295423">
    <property type="component" value="Unassembled WGS sequence"/>
</dbReference>
<comment type="caution">
    <text evidence="3">The sequence shown here is derived from an EMBL/GenBank/DDBJ whole genome shotgun (WGS) entry which is preliminary data.</text>
</comment>
<accession>A0AAD2PVB5</accession>
<gene>
    <name evidence="3" type="ORF">CYCCA115_LOCUS15170</name>
</gene>
<proteinExistence type="predicted"/>
<protein>
    <submittedName>
        <fullName evidence="3">Uncharacterized protein</fullName>
    </submittedName>
</protein>
<keyword evidence="1" id="KW-0175">Coiled coil</keyword>
<evidence type="ECO:0000313" key="3">
    <source>
        <dbReference type="EMBL" id="CAJ1954577.1"/>
    </source>
</evidence>
<feature type="compositionally biased region" description="Polar residues" evidence="2">
    <location>
        <begin position="330"/>
        <end position="371"/>
    </location>
</feature>
<dbReference type="EMBL" id="CAKOGP040001869">
    <property type="protein sequence ID" value="CAJ1954577.1"/>
    <property type="molecule type" value="Genomic_DNA"/>
</dbReference>
<feature type="region of interest" description="Disordered" evidence="2">
    <location>
        <begin position="678"/>
        <end position="740"/>
    </location>
</feature>
<feature type="region of interest" description="Disordered" evidence="2">
    <location>
        <begin position="754"/>
        <end position="896"/>
    </location>
</feature>
<feature type="region of interest" description="Disordered" evidence="2">
    <location>
        <begin position="253"/>
        <end position="273"/>
    </location>
</feature>
<feature type="compositionally biased region" description="Polar residues" evidence="2">
    <location>
        <begin position="182"/>
        <end position="192"/>
    </location>
</feature>
<reference evidence="3" key="1">
    <citation type="submission" date="2023-08" db="EMBL/GenBank/DDBJ databases">
        <authorList>
            <person name="Audoor S."/>
            <person name="Bilcke G."/>
        </authorList>
    </citation>
    <scope>NUCLEOTIDE SEQUENCE</scope>
</reference>
<evidence type="ECO:0000313" key="4">
    <source>
        <dbReference type="Proteomes" id="UP001295423"/>
    </source>
</evidence>
<feature type="compositionally biased region" description="Acidic residues" evidence="2">
    <location>
        <begin position="974"/>
        <end position="985"/>
    </location>
</feature>
<sequence length="2518" mass="282891">MESSAVSLKAAIERQPSATDATNENNDESHPSDIAVGRMVEVLPRTWPGINKPGGVARVIKLYVIEDQIKHVDVHYILARTKEKQVPLDYVKLAPQYEGTANTRSSSRNQPTSSLRDRSMLLGRCKRCGSLRTDCGSCDWAFEEMHQQRILQQQEQMKQDLQNSPFRKNASSKYRKRRRGQRTFNNDGTSSRWEPLAVDNDDDSSLGSWDDSSDDEEEDDVLLQELMAQNMANYRKFRKFRVAQVMREEEEAEAQKTASAKDMVSDGFSSASDSEQEMYQSYLKRKKSLDQNKRQMKNRYRSITERNHHRSVLESIATSKNTGRPAKTITPFTKQSAAPRNDTSSHTTTSKTNDEISNTLSRQHIPPTSQQTKKRRRRRLVIQEESQDVNHLLERADEGDASDDSFGAGRDCDASLRETELDNEMNQEQEMELEQHHVTRLVRQAQEQQTNDFLNLSQFIQPEGLEVAENLPDDIVDRTRNLEYRQLPDFFDNLVTQMEDEWMPDWKLKIARLLSAKRRLEYSGFSTLTSTRGRGRSPLKAALEAALDPLQVLQRCEEIQTGLRDHLIRNGLDQCKICLHKLMDDRLYKKRRSNLNSAERKRCRGLGVMDARNLRLDALEDTVDDLVRKIREVEKVCENNLQENAPLDNGDANSTQMEMQDSEEENLKNTTLKAIRVEPSTACGNETEPTLPPFHPHMHANRRKSTQTSTRKRSQNSEVVNRYQKRTQAGHSVSRSCNRAEKRIQRVKRIRLEHDIQVNQSEEPSESIDMGESFTPDSDDDERDIEETQEDDQLPGVSMFVDTEASVGGRPKRSADEQDESSKTRIQKRAGATTRYDSKRISDQNPRSSRPARSFEQDSSVPTFNLFGDDSPQSEVEESRNYLQNQGGRRRGGSRIPISQRMQAFLLANEEGTYSFQQSMDDTSSSREQRSRASGQNRQAQESRRSSIHPDSQRKREASTSRSAPQRAFSLPNSDDEMENSFGSDSDDAIMVDLFDDLRASQYQPTPNLNAAAYSQSIVATCQQLQRQSQRREKNLEDLHTALHRVPIIPGEESLTVLTTSLALLKENGTMTLLELASTNVPNLRSHVHLLSVCLLSLNSVTECTESNFCPMVKRVVENRKAFFNMLLLQLIDTMYAVLHPSAWSFKSKRRAHILRALKPLRNSLAKVTALTESACRCILEHFGCQKWRRGLTNGLAFVSSIGASEWKEFLLNGTFPQQVTDVRLKQLGRVWPRVEIETLWSIFAYLGECSSRVDEGSVSCWQLLSKLFSSGVLFENDVSNDTAPAKSLPPSVEHLNTCEQEIGFFTDLLSKGVMKGVPSSDSMLVNLIRRSLTLEGDSYQRNKYARKKSIPKMSHGKESKRLVARLWKAADPSNFLAPDRIRSKNLPSGILSLGKAAEGEAATVKNSLLPTSNMLRRCLELIHVWIKYLPQKKVRRNRFLKAVNTMRAALGSVSCTTPRVVSPVKSNSFEAAFAVQHEKDLLVDGAEHKQTFMIEAVAWTKIIEQVALSSNDAMHSNPFVGTKSMSVAMEIWDIVADGIMKERRVALIEKQESQGTCTSNLRMFAAAKVMASIAMLQMNICPWFLDTGEKVTHVWDNSEIHGGVTPNHDAIVFTVSAVLACLDCLGDMRKSPFMPHVISIVTLVFTNMAAFFQLSVTERGAVANSQLKELSSSVLLKTVKVLINSQGDDEDAVCFQLLLSAVRSFASAFLDSGCIHPKGASAGVAQGGDAVQENDVDGGDIWGSIDDDLLASMNLDGGQAPSPGFAQELARTLKCALQQSKPSGRFSVPSGFGMTNLLQMSPHGRHFVASELDRVCQCLVSLQLAGPNLGDRAVLSDLLCIRVQSHFDDDSDSQFWVQISQTLSIELINLSKAFAICSELVKVNFERVLFNVLGMLFDSQRLEVYPSCNLERIRKYAGEEIGEQALDMLDIFNTCDSSSLVGTGIEAVAKIQRKRRRKAERVWHMCHQISHALLESESDHGALSLEGRIGSILQDKDTDLAQKAPSVLDSSSLEKEALQSFQILRTLASVIDRNEKNHAVSMESVLAFSLSIIISQSLRTMKSLKYQESIITRDSSNEQELRKIMTEELLRTYLEIFVALVAWIFRNSRDGASKQWTALELHLRDNFLTPILRRRSVDLALTLKRILRTSLTVVTGNSDASSATLRLGSISGFSNYSDGILDSIVRRSRQLFIAISRQSHFRSLQSSLLEAAIGCPEGDKELLLPRYLGNVFNTSLEMKNGPDVSPLGEGIDEYLSFVEKKVASDADCLKKSSFLDGLILPRLNHGKTKLTIKRRNLCLVGHLLEGEMSDPTIESTSIMALVKGMRRSLLQCFKEPVIDNVFLSEALSCSNRLASTPVIMDDSRQEPLLSWSRRSVDFEIPNDVAELSAKEQNGVYVWLYYKWLHSVGKIIVDTSEAGSGKRTSFRKLCKNDEESGIPMDLSQMMQEMDLKSSHQLLCHVEGVLFPSRDENSASLANVYANERLSQDSTSQQVEDWKPTAGVRKCAKELMAEVVAQG</sequence>
<feature type="region of interest" description="Disordered" evidence="2">
    <location>
        <begin position="300"/>
        <end position="383"/>
    </location>
</feature>
<feature type="region of interest" description="Disordered" evidence="2">
    <location>
        <begin position="1"/>
        <end position="32"/>
    </location>
</feature>
<feature type="compositionally biased region" description="Polar residues" evidence="2">
    <location>
        <begin position="99"/>
        <end position="114"/>
    </location>
</feature>
<name>A0AAD2PVB5_9STRA</name>
<organism evidence="3 4">
    <name type="scientific">Cylindrotheca closterium</name>
    <dbReference type="NCBI Taxonomy" id="2856"/>
    <lineage>
        <taxon>Eukaryota</taxon>
        <taxon>Sar</taxon>
        <taxon>Stramenopiles</taxon>
        <taxon>Ochrophyta</taxon>
        <taxon>Bacillariophyta</taxon>
        <taxon>Bacillariophyceae</taxon>
        <taxon>Bacillariophycidae</taxon>
        <taxon>Bacillariales</taxon>
        <taxon>Bacillariaceae</taxon>
        <taxon>Cylindrotheca</taxon>
    </lineage>
</organism>
<feature type="region of interest" description="Disordered" evidence="2">
    <location>
        <begin position="153"/>
        <end position="219"/>
    </location>
</feature>
<feature type="compositionally biased region" description="Polar residues" evidence="2">
    <location>
        <begin position="726"/>
        <end position="737"/>
    </location>
</feature>
<feature type="compositionally biased region" description="Acidic residues" evidence="2">
    <location>
        <begin position="777"/>
        <end position="793"/>
    </location>
</feature>
<evidence type="ECO:0000256" key="2">
    <source>
        <dbReference type="SAM" id="MobiDB-lite"/>
    </source>
</evidence>
<feature type="coiled-coil region" evidence="1">
    <location>
        <begin position="609"/>
        <end position="643"/>
    </location>
</feature>
<feature type="region of interest" description="Disordered" evidence="2">
    <location>
        <begin position="915"/>
        <end position="985"/>
    </location>
</feature>
<keyword evidence="4" id="KW-1185">Reference proteome</keyword>
<feature type="compositionally biased region" description="Basic residues" evidence="2">
    <location>
        <begin position="696"/>
        <end position="714"/>
    </location>
</feature>
<feature type="region of interest" description="Disordered" evidence="2">
    <location>
        <begin position="99"/>
        <end position="118"/>
    </location>
</feature>
<feature type="compositionally biased region" description="Low complexity" evidence="2">
    <location>
        <begin position="153"/>
        <end position="162"/>
    </location>
</feature>
<feature type="compositionally biased region" description="Polar residues" evidence="2">
    <location>
        <begin position="163"/>
        <end position="172"/>
    </location>
</feature>
<evidence type="ECO:0000256" key="1">
    <source>
        <dbReference type="SAM" id="Coils"/>
    </source>
</evidence>